<dbReference type="InterPro" id="IPR003709">
    <property type="entry name" value="VanY-like_core_dom"/>
</dbReference>
<sequence>MKVGVQNSADGEANAPLLPNFDVMGRSDQDLVSCPNQRAKIHLQVLDSLLKLTDKATLAGFDLRVASGFRSFDRQLMIWNNKANGLRLVLDEVGQPIDISQLSDDEKVFAILRWSALPGASRHHWGTDIDVYDASRVAEDYPLQLTLEETEGDGPFAEFHDWLTQELAQNPNEFYRPYIAGAGSISPEPWHLSYAPLARIFATQLTETLLRDELQATDIALKDSVLKNLHTIYQNYIKPYQ</sequence>
<feature type="domain" description="D-alanyl-D-alanine carboxypeptidase-like core" evidence="1">
    <location>
        <begin position="40"/>
        <end position="196"/>
    </location>
</feature>
<evidence type="ECO:0000259" key="1">
    <source>
        <dbReference type="Pfam" id="PF02557"/>
    </source>
</evidence>
<dbReference type="EMBL" id="BMYZ01000002">
    <property type="protein sequence ID" value="GGY80144.1"/>
    <property type="molecule type" value="Genomic_DNA"/>
</dbReference>
<dbReference type="RefSeq" id="WP_189419359.1">
    <property type="nucleotide sequence ID" value="NZ_BMYZ01000002.1"/>
</dbReference>
<protein>
    <submittedName>
        <fullName evidence="2">Peptidase M15</fullName>
    </submittedName>
</protein>
<proteinExistence type="predicted"/>
<name>A0ABQ3B6A2_9GAMM</name>
<reference evidence="3" key="1">
    <citation type="journal article" date="2019" name="Int. J. Syst. Evol. Microbiol.">
        <title>The Global Catalogue of Microorganisms (GCM) 10K type strain sequencing project: providing services to taxonomists for standard genome sequencing and annotation.</title>
        <authorList>
            <consortium name="The Broad Institute Genomics Platform"/>
            <consortium name="The Broad Institute Genome Sequencing Center for Infectious Disease"/>
            <person name="Wu L."/>
            <person name="Ma J."/>
        </authorList>
    </citation>
    <scope>NUCLEOTIDE SEQUENCE [LARGE SCALE GENOMIC DNA]</scope>
    <source>
        <strain evidence="3">KCTC 32239</strain>
    </source>
</reference>
<organism evidence="2 3">
    <name type="scientific">Cellvibrio zantedeschiae</name>
    <dbReference type="NCBI Taxonomy" id="1237077"/>
    <lineage>
        <taxon>Bacteria</taxon>
        <taxon>Pseudomonadati</taxon>
        <taxon>Pseudomonadota</taxon>
        <taxon>Gammaproteobacteria</taxon>
        <taxon>Cellvibrionales</taxon>
        <taxon>Cellvibrionaceae</taxon>
        <taxon>Cellvibrio</taxon>
    </lineage>
</organism>
<dbReference type="CDD" id="cd14847">
    <property type="entry name" value="DD-carboxypeptidase_like"/>
    <property type="match status" value="1"/>
</dbReference>
<comment type="caution">
    <text evidence="2">The sequence shown here is derived from an EMBL/GenBank/DDBJ whole genome shotgun (WGS) entry which is preliminary data.</text>
</comment>
<gene>
    <name evidence="2" type="ORF">GCM10011613_26470</name>
</gene>
<dbReference type="Gene3D" id="3.30.1380.10">
    <property type="match status" value="1"/>
</dbReference>
<keyword evidence="3" id="KW-1185">Reference proteome</keyword>
<dbReference type="InterPro" id="IPR009045">
    <property type="entry name" value="Zn_M74/Hedgehog-like"/>
</dbReference>
<dbReference type="InterPro" id="IPR052179">
    <property type="entry name" value="DD-CPase-like"/>
</dbReference>
<dbReference type="Pfam" id="PF02557">
    <property type="entry name" value="VanY"/>
    <property type="match status" value="1"/>
</dbReference>
<evidence type="ECO:0000313" key="3">
    <source>
        <dbReference type="Proteomes" id="UP000619761"/>
    </source>
</evidence>
<dbReference type="SUPFAM" id="SSF55166">
    <property type="entry name" value="Hedgehog/DD-peptidase"/>
    <property type="match status" value="1"/>
</dbReference>
<dbReference type="PANTHER" id="PTHR34385">
    <property type="entry name" value="D-ALANYL-D-ALANINE CARBOXYPEPTIDASE"/>
    <property type="match status" value="1"/>
</dbReference>
<dbReference type="Proteomes" id="UP000619761">
    <property type="component" value="Unassembled WGS sequence"/>
</dbReference>
<accession>A0ABQ3B6A2</accession>
<evidence type="ECO:0000313" key="2">
    <source>
        <dbReference type="EMBL" id="GGY80144.1"/>
    </source>
</evidence>
<dbReference type="PANTHER" id="PTHR34385:SF1">
    <property type="entry name" value="PEPTIDOGLYCAN L-ALANYL-D-GLUTAMATE ENDOPEPTIDASE CWLK"/>
    <property type="match status" value="1"/>
</dbReference>